<organism evidence="1 2">
    <name type="scientific">Entomophthora muscae</name>
    <dbReference type="NCBI Taxonomy" id="34485"/>
    <lineage>
        <taxon>Eukaryota</taxon>
        <taxon>Fungi</taxon>
        <taxon>Fungi incertae sedis</taxon>
        <taxon>Zoopagomycota</taxon>
        <taxon>Entomophthoromycotina</taxon>
        <taxon>Entomophthoromycetes</taxon>
        <taxon>Entomophthorales</taxon>
        <taxon>Entomophthoraceae</taxon>
        <taxon>Entomophthora</taxon>
    </lineage>
</organism>
<evidence type="ECO:0000313" key="1">
    <source>
        <dbReference type="EMBL" id="KAJ9061671.1"/>
    </source>
</evidence>
<keyword evidence="2" id="KW-1185">Reference proteome</keyword>
<dbReference type="Proteomes" id="UP001165960">
    <property type="component" value="Unassembled WGS sequence"/>
</dbReference>
<comment type="caution">
    <text evidence="1">The sequence shown here is derived from an EMBL/GenBank/DDBJ whole genome shotgun (WGS) entry which is preliminary data.</text>
</comment>
<gene>
    <name evidence="1" type="primary">MNR2_5</name>
    <name evidence="1" type="ORF">DSO57_1018360</name>
</gene>
<accession>A0ACC2SHQ3</accession>
<name>A0ACC2SHQ3_9FUNG</name>
<proteinExistence type="predicted"/>
<reference evidence="1" key="1">
    <citation type="submission" date="2022-04" db="EMBL/GenBank/DDBJ databases">
        <title>Genome of the entomopathogenic fungus Entomophthora muscae.</title>
        <authorList>
            <person name="Elya C."/>
            <person name="Lovett B.R."/>
            <person name="Lee E."/>
            <person name="Macias A.M."/>
            <person name="Hajek A.E."/>
            <person name="De Bivort B.L."/>
            <person name="Kasson M.T."/>
            <person name="De Fine Licht H.H."/>
            <person name="Stajich J.E."/>
        </authorList>
    </citation>
    <scope>NUCLEOTIDE SEQUENCE</scope>
    <source>
        <strain evidence="1">Berkeley</strain>
    </source>
</reference>
<protein>
    <submittedName>
        <fullName evidence="1">CorA metal ion transporter</fullName>
    </submittedName>
</protein>
<evidence type="ECO:0000313" key="2">
    <source>
        <dbReference type="Proteomes" id="UP001165960"/>
    </source>
</evidence>
<dbReference type="EMBL" id="QTSX02005050">
    <property type="protein sequence ID" value="KAJ9061671.1"/>
    <property type="molecule type" value="Genomic_DNA"/>
</dbReference>
<sequence>MRAVSAPLYHVSSALKRLKQLKDFISFSPDWINYALIDDITDSFGPILRHIELEVDAIDELVLILKESEQTDMLRRIGHARKKVTSLMRILNTKPDVIKALSLRWDDRLKASKGPDIKLYLGDIQDHLITMVQNSLHYENVLARAHSNYLAQISIELTQVSNRTNNAVAKLTAMASILLPMNVITGLWGMNVYVPGQNTGTEDLRWFFGIIGAMITMALLTFLLVRRNGLL</sequence>